<keyword evidence="2" id="KW-1185">Reference proteome</keyword>
<evidence type="ECO:0000313" key="1">
    <source>
        <dbReference type="EMBL" id="MDU8887059.1"/>
    </source>
</evidence>
<evidence type="ECO:0000313" key="2">
    <source>
        <dbReference type="Proteomes" id="UP001268651"/>
    </source>
</evidence>
<comment type="caution">
    <text evidence="1">The sequence shown here is derived from an EMBL/GenBank/DDBJ whole genome shotgun (WGS) entry which is preliminary data.</text>
</comment>
<organism evidence="1 2">
    <name type="scientific">Gilvirhabdus luticola</name>
    <dbReference type="NCBI Taxonomy" id="3079858"/>
    <lineage>
        <taxon>Bacteria</taxon>
        <taxon>Pseudomonadati</taxon>
        <taxon>Bacteroidota</taxon>
        <taxon>Flavobacteriia</taxon>
        <taxon>Flavobacteriales</taxon>
        <taxon>Flavobacteriaceae</taxon>
        <taxon>Gilvirhabdus</taxon>
    </lineage>
</organism>
<proteinExistence type="predicted"/>
<dbReference type="InterPro" id="IPR034660">
    <property type="entry name" value="DinB/YfiT-like"/>
</dbReference>
<reference evidence="1 2" key="1">
    <citation type="submission" date="2023-10" db="EMBL/GenBank/DDBJ databases">
        <title>Marimonas sp. nov. isolated from tidal mud flat.</title>
        <authorList>
            <person name="Jaincy N.J."/>
            <person name="Srinivasan S."/>
            <person name="Lee S.-S."/>
        </authorList>
    </citation>
    <scope>NUCLEOTIDE SEQUENCE [LARGE SCALE GENOMIC DNA]</scope>
    <source>
        <strain evidence="1 2">MJ-SS3</strain>
    </source>
</reference>
<dbReference type="RefSeq" id="WP_316663156.1">
    <property type="nucleotide sequence ID" value="NZ_JAWHTF010000008.1"/>
</dbReference>
<sequence length="156" mass="18268">MSETKSLSIQLIEVESYFKYKDVLNNKISDVSVGWQIYHILKVINVVADSIKVSRPEDYKTNLNEYREKYFTKKYLPRGVARAPKGVLPPESFSLENLNELQNLAKQNVHDIETLESHANFVHFIFGLLNKRETQLFLEIHTEHHLKIIRDILNTK</sequence>
<protein>
    <submittedName>
        <fullName evidence="1">DUF1569 domain-containing protein</fullName>
    </submittedName>
</protein>
<name>A0ABU3U9I1_9FLAO</name>
<gene>
    <name evidence="1" type="ORF">RXV94_12890</name>
</gene>
<dbReference type="EMBL" id="JAWHTF010000008">
    <property type="protein sequence ID" value="MDU8887059.1"/>
    <property type="molecule type" value="Genomic_DNA"/>
</dbReference>
<accession>A0ABU3U9I1</accession>
<dbReference type="Proteomes" id="UP001268651">
    <property type="component" value="Unassembled WGS sequence"/>
</dbReference>
<dbReference type="Gene3D" id="1.20.120.450">
    <property type="entry name" value="dinb family like domain"/>
    <property type="match status" value="1"/>
</dbReference>